<dbReference type="InterPro" id="IPR046454">
    <property type="entry name" value="GpA_endonuclease"/>
</dbReference>
<proteinExistence type="inferred from homology"/>
<feature type="region of interest" description="Disordered" evidence="1">
    <location>
        <begin position="556"/>
        <end position="590"/>
    </location>
</feature>
<dbReference type="PANTHER" id="PTHR34413:SF2">
    <property type="entry name" value="PROPHAGE TAIL FIBER ASSEMBLY PROTEIN HOMOLOG TFAE-RELATED"/>
    <property type="match status" value="1"/>
</dbReference>
<dbReference type="HAMAP" id="MF_04144">
    <property type="entry name" value="TERL_LAMBDA"/>
    <property type="match status" value="1"/>
</dbReference>
<feature type="compositionally biased region" description="Basic and acidic residues" evidence="1">
    <location>
        <begin position="560"/>
        <end position="590"/>
    </location>
</feature>
<dbReference type="InterPro" id="IPR008866">
    <property type="entry name" value="Phage_lambda_GpA-like"/>
</dbReference>
<dbReference type="RefSeq" id="WP_332865169.1">
    <property type="nucleotide sequence ID" value="NZ_JBAFSM010000018.1"/>
</dbReference>
<dbReference type="InterPro" id="IPR027417">
    <property type="entry name" value="P-loop_NTPase"/>
</dbReference>
<dbReference type="Pfam" id="PF20454">
    <property type="entry name" value="GpA_nuclease"/>
    <property type="match status" value="1"/>
</dbReference>
<dbReference type="GO" id="GO:0004519">
    <property type="term" value="F:endonuclease activity"/>
    <property type="evidence" value="ECO:0007669"/>
    <property type="project" value="InterPro"/>
</dbReference>
<dbReference type="Gene3D" id="3.40.50.300">
    <property type="entry name" value="P-loop containing nucleotide triphosphate hydrolases"/>
    <property type="match status" value="1"/>
</dbReference>
<dbReference type="GO" id="GO:0016887">
    <property type="term" value="F:ATP hydrolysis activity"/>
    <property type="evidence" value="ECO:0007669"/>
    <property type="project" value="InterPro"/>
</dbReference>
<dbReference type="InterPro" id="IPR051220">
    <property type="entry name" value="TFA_Chaperone"/>
</dbReference>
<organism evidence="4 5">
    <name type="scientific">Pannus brasiliensis CCIBt3594</name>
    <dbReference type="NCBI Taxonomy" id="1427578"/>
    <lineage>
        <taxon>Bacteria</taxon>
        <taxon>Bacillati</taxon>
        <taxon>Cyanobacteriota</taxon>
        <taxon>Cyanophyceae</taxon>
        <taxon>Oscillatoriophycideae</taxon>
        <taxon>Chroococcales</taxon>
        <taxon>Microcystaceae</taxon>
        <taxon>Pannus</taxon>
    </lineage>
</organism>
<dbReference type="Pfam" id="PF05876">
    <property type="entry name" value="GpA_ATPase"/>
    <property type="match status" value="1"/>
</dbReference>
<name>A0AAW9QRM7_9CHRO</name>
<feature type="domain" description="Terminase large subunit GpA endonuclease" evidence="3">
    <location>
        <begin position="262"/>
        <end position="547"/>
    </location>
</feature>
<dbReference type="AlphaFoldDB" id="A0AAW9QRM7"/>
<protein>
    <submittedName>
        <fullName evidence="4">Phage terminase large subunit family protein</fullName>
    </submittedName>
</protein>
<dbReference type="EMBL" id="JBAFSM010000018">
    <property type="protein sequence ID" value="MEG3437689.1"/>
    <property type="molecule type" value="Genomic_DNA"/>
</dbReference>
<dbReference type="GO" id="GO:0005524">
    <property type="term" value="F:ATP binding"/>
    <property type="evidence" value="ECO:0007669"/>
    <property type="project" value="InterPro"/>
</dbReference>
<evidence type="ECO:0000259" key="3">
    <source>
        <dbReference type="Pfam" id="PF20454"/>
    </source>
</evidence>
<reference evidence="4 5" key="1">
    <citation type="submission" date="2024-01" db="EMBL/GenBank/DDBJ databases">
        <title>Genomic insights into the taxonomy and metabolism of the cyanobacterium Pannus brasiliensis CCIBt3594.</title>
        <authorList>
            <person name="Machado M."/>
            <person name="Botero N.B."/>
            <person name="Andreote A.P.D."/>
            <person name="Feitosa A.M.T."/>
            <person name="Popin R."/>
            <person name="Sivonen K."/>
            <person name="Fiore M.F."/>
        </authorList>
    </citation>
    <scope>NUCLEOTIDE SEQUENCE [LARGE SCALE GENOMIC DNA]</scope>
    <source>
        <strain evidence="4 5">CCIBt3594</strain>
    </source>
</reference>
<feature type="domain" description="Phage terminase large subunit GpA ATPase" evidence="2">
    <location>
        <begin position="7"/>
        <end position="252"/>
    </location>
</feature>
<evidence type="ECO:0000313" key="5">
    <source>
        <dbReference type="Proteomes" id="UP001328733"/>
    </source>
</evidence>
<keyword evidence="5" id="KW-1185">Reference proteome</keyword>
<dbReference type="InterPro" id="IPR046453">
    <property type="entry name" value="GpA_ATPase"/>
</dbReference>
<evidence type="ECO:0000259" key="2">
    <source>
        <dbReference type="Pfam" id="PF05876"/>
    </source>
</evidence>
<evidence type="ECO:0000256" key="1">
    <source>
        <dbReference type="SAM" id="MobiDB-lite"/>
    </source>
</evidence>
<evidence type="ECO:0000313" key="4">
    <source>
        <dbReference type="EMBL" id="MEG3437689.1"/>
    </source>
</evidence>
<dbReference type="PANTHER" id="PTHR34413">
    <property type="entry name" value="PROPHAGE TAIL FIBER ASSEMBLY PROTEIN HOMOLOG TFAE-RELATED-RELATED"/>
    <property type="match status" value="1"/>
</dbReference>
<gene>
    <name evidence="4" type="ORF">V0288_11215</name>
</gene>
<dbReference type="Proteomes" id="UP001328733">
    <property type="component" value="Unassembled WGS sequence"/>
</dbReference>
<accession>A0AAW9QRM7</accession>
<comment type="caution">
    <text evidence="4">The sequence shown here is derived from an EMBL/GenBank/DDBJ whole genome shotgun (WGS) entry which is preliminary data.</text>
</comment>
<sequence>MLSPEASAEPGQWRTARVPYTREIMDTVGRYRETVWMASAQVAKTEICLNTLGYYMSQDPAPSMLVEPTIDMAEAISKDRIAPMLRDTPILNGLVKDRRSKDSENAILHKSFPGGQLTMSGANSPASLRSRPKRFMLLDEIDAYPFSAGAEGDPVTLAVKRTVTFWNRRIFYVSTPTIKGVSRIEKLWEKSDKRYYFVPCPHCSKEQRFVWERVKWEEEKDSDRVTAWYECEHCEGRITDAHKPAMLAAGRWVATERKNSVPGFHIWEAYSPWVKFHEIVRDYLDAKDDKNQLQAFWNTSLGLPFEQEGGEALQWRQLMARAEPYRPLSVPRGALLLTAGVDVQANRLECSIWGWGRGEEAWLIYHVVLYGDPLQEEVWEQLDAILGATYTHESGELAISAMAIDTGYLPDRVYSFTRKRARCYAVAGSTSAGRPVVGRPSLQEVKGTNGKPLKKGVSRWPVGTDTVKSAIYARLRLAEPRAGYLHFYQGVEDEYFQQLCAEKVVTKFLKGYPKREWVKIRPRNEALDCLVYAYAAAHLAGLLRINWDKLEAALFPPPPAEEKKDPPPSPPPRERKPWVDRERWRNFRDR</sequence>